<evidence type="ECO:0000313" key="4">
    <source>
        <dbReference type="Proteomes" id="UP000008711"/>
    </source>
</evidence>
<feature type="transmembrane region" description="Helical" evidence="1">
    <location>
        <begin position="104"/>
        <end position="124"/>
    </location>
</feature>
<evidence type="ECO:0000313" key="3">
    <source>
        <dbReference type="EMBL" id="EDV48010.1"/>
    </source>
</evidence>
<keyword evidence="4" id="KW-1185">Reference proteome</keyword>
<dbReference type="KEGG" id="der:6552723"/>
<dbReference type="eggNOG" id="ENOG502TDKK">
    <property type="taxonomic scope" value="Eukaryota"/>
</dbReference>
<reference evidence="3 4" key="2">
    <citation type="journal article" date="2008" name="Bioinformatics">
        <title>Assembly reconciliation.</title>
        <authorList>
            <person name="Zimin A.V."/>
            <person name="Smith D.R."/>
            <person name="Sutton G."/>
            <person name="Yorke J.A."/>
        </authorList>
    </citation>
    <scope>NUCLEOTIDE SEQUENCE [LARGE SCALE GENOMIC DNA]</scope>
    <source>
        <strain evidence="3 4">TSC#14021-0224.01</strain>
    </source>
</reference>
<accession>B3NYM9</accession>
<dbReference type="GO" id="GO:0016020">
    <property type="term" value="C:membrane"/>
    <property type="evidence" value="ECO:0007669"/>
    <property type="project" value="TreeGrafter"/>
</dbReference>
<dbReference type="Pfam" id="PF07898">
    <property type="entry name" value="DUF1676"/>
    <property type="match status" value="1"/>
</dbReference>
<name>B3NYM9_DROER</name>
<sequence length="213" mass="23356">MFRTSISIAVLLQLLLVSFGGAYTLPPVVQMGGAIVAAVEQDAEHEAATEERQRVERQWLSMAETQLHSLIRDDLSPEAVNNMLETWSSEGRGKHKKQKKLKKIVYPLLAAVAVAKIVLLPLVLKWLTALSTSSFVMGKIALVTSGILALKWILSGGQAHNRLEIVHSHAPLVKGLAGSDLSSSGSSWMPIRQPFIPLVSKDHSFENLYKPFL</sequence>
<gene>
    <name evidence="3" type="primary">Dere\GG13203</name>
    <name evidence="3" type="ORF">Dere_GG13203</name>
</gene>
<dbReference type="PANTHER" id="PTHR21879:SF22">
    <property type="entry name" value="FI03362P-RELATED"/>
    <property type="match status" value="1"/>
</dbReference>
<keyword evidence="2" id="KW-0732">Signal</keyword>
<dbReference type="OrthoDB" id="6627826at2759"/>
<keyword evidence="1" id="KW-0472">Membrane</keyword>
<dbReference type="EMBL" id="CH954181">
    <property type="protein sequence ID" value="EDV48010.1"/>
    <property type="molecule type" value="Genomic_DNA"/>
</dbReference>
<dbReference type="HOGENOM" id="CLU_1327632_0_0_1"/>
<evidence type="ECO:0000256" key="2">
    <source>
        <dbReference type="SAM" id="SignalP"/>
    </source>
</evidence>
<keyword evidence="1" id="KW-0812">Transmembrane</keyword>
<proteinExistence type="predicted"/>
<organism evidence="3 4">
    <name type="scientific">Drosophila erecta</name>
    <name type="common">Fruit fly</name>
    <dbReference type="NCBI Taxonomy" id="7220"/>
    <lineage>
        <taxon>Eukaryota</taxon>
        <taxon>Metazoa</taxon>
        <taxon>Ecdysozoa</taxon>
        <taxon>Arthropoda</taxon>
        <taxon>Hexapoda</taxon>
        <taxon>Insecta</taxon>
        <taxon>Pterygota</taxon>
        <taxon>Neoptera</taxon>
        <taxon>Endopterygota</taxon>
        <taxon>Diptera</taxon>
        <taxon>Brachycera</taxon>
        <taxon>Muscomorpha</taxon>
        <taxon>Ephydroidea</taxon>
        <taxon>Drosophilidae</taxon>
        <taxon>Drosophila</taxon>
        <taxon>Sophophora</taxon>
    </lineage>
</organism>
<feature type="signal peptide" evidence="2">
    <location>
        <begin position="1"/>
        <end position="22"/>
    </location>
</feature>
<keyword evidence="1" id="KW-1133">Transmembrane helix</keyword>
<dbReference type="OMA" id="EGRGKHQ"/>
<feature type="transmembrane region" description="Helical" evidence="1">
    <location>
        <begin position="136"/>
        <end position="154"/>
    </location>
</feature>
<dbReference type="Proteomes" id="UP000008711">
    <property type="component" value="Unassembled WGS sequence"/>
</dbReference>
<dbReference type="InterPro" id="IPR012464">
    <property type="entry name" value="DUF1676"/>
</dbReference>
<evidence type="ECO:0000256" key="1">
    <source>
        <dbReference type="SAM" id="Phobius"/>
    </source>
</evidence>
<reference evidence="3 4" key="1">
    <citation type="journal article" date="2007" name="Nature">
        <title>Evolution of genes and genomes on the Drosophila phylogeny.</title>
        <authorList>
            <consortium name="Drosophila 12 Genomes Consortium"/>
            <person name="Clark A.G."/>
            <person name="Eisen M.B."/>
            <person name="Smith D.R."/>
            <person name="Bergman C.M."/>
            <person name="Oliver B."/>
            <person name="Markow T.A."/>
            <person name="Kaufman T.C."/>
            <person name="Kellis M."/>
            <person name="Gelbart W."/>
            <person name="Iyer V.N."/>
            <person name="Pollard D.A."/>
            <person name="Sackton T.B."/>
            <person name="Larracuente A.M."/>
            <person name="Singh N.D."/>
            <person name="Abad J.P."/>
            <person name="Abt D.N."/>
            <person name="Adryan B."/>
            <person name="Aguade M."/>
            <person name="Akashi H."/>
            <person name="Anderson W.W."/>
            <person name="Aquadro C.F."/>
            <person name="Ardell D.H."/>
            <person name="Arguello R."/>
            <person name="Artieri C.G."/>
            <person name="Barbash D.A."/>
            <person name="Barker D."/>
            <person name="Barsanti P."/>
            <person name="Batterham P."/>
            <person name="Batzoglou S."/>
            <person name="Begun D."/>
            <person name="Bhutkar A."/>
            <person name="Blanco E."/>
            <person name="Bosak S.A."/>
            <person name="Bradley R.K."/>
            <person name="Brand A.D."/>
            <person name="Brent M.R."/>
            <person name="Brooks A.N."/>
            <person name="Brown R.H."/>
            <person name="Butlin R.K."/>
            <person name="Caggese C."/>
            <person name="Calvi B.R."/>
            <person name="Bernardo de Carvalho A."/>
            <person name="Caspi A."/>
            <person name="Castrezana S."/>
            <person name="Celniker S.E."/>
            <person name="Chang J.L."/>
            <person name="Chapple C."/>
            <person name="Chatterji S."/>
            <person name="Chinwalla A."/>
            <person name="Civetta A."/>
            <person name="Clifton S.W."/>
            <person name="Comeron J.M."/>
            <person name="Costello J.C."/>
            <person name="Coyne J.A."/>
            <person name="Daub J."/>
            <person name="David R.G."/>
            <person name="Delcher A.L."/>
            <person name="Delehaunty K."/>
            <person name="Do C.B."/>
            <person name="Ebling H."/>
            <person name="Edwards K."/>
            <person name="Eickbush T."/>
            <person name="Evans J.D."/>
            <person name="Filipski A."/>
            <person name="Findeiss S."/>
            <person name="Freyhult E."/>
            <person name="Fulton L."/>
            <person name="Fulton R."/>
            <person name="Garcia A.C."/>
            <person name="Gardiner A."/>
            <person name="Garfield D.A."/>
            <person name="Garvin B.E."/>
            <person name="Gibson G."/>
            <person name="Gilbert D."/>
            <person name="Gnerre S."/>
            <person name="Godfrey J."/>
            <person name="Good R."/>
            <person name="Gotea V."/>
            <person name="Gravely B."/>
            <person name="Greenberg A.J."/>
            <person name="Griffiths-Jones S."/>
            <person name="Gross S."/>
            <person name="Guigo R."/>
            <person name="Gustafson E.A."/>
            <person name="Haerty W."/>
            <person name="Hahn M.W."/>
            <person name="Halligan D.L."/>
            <person name="Halpern A.L."/>
            <person name="Halter G.M."/>
            <person name="Han M.V."/>
            <person name="Heger A."/>
            <person name="Hillier L."/>
            <person name="Hinrichs A.S."/>
            <person name="Holmes I."/>
            <person name="Hoskins R.A."/>
            <person name="Hubisz M.J."/>
            <person name="Hultmark D."/>
            <person name="Huntley M.A."/>
            <person name="Jaffe D.B."/>
            <person name="Jagadeeshan S."/>
            <person name="Jeck W.R."/>
            <person name="Johnson J."/>
            <person name="Jones C.D."/>
            <person name="Jordan W.C."/>
            <person name="Karpen G.H."/>
            <person name="Kataoka E."/>
            <person name="Keightley P.D."/>
            <person name="Kheradpour P."/>
            <person name="Kirkness E.F."/>
            <person name="Koerich L.B."/>
            <person name="Kristiansen K."/>
            <person name="Kudrna D."/>
            <person name="Kulathinal R.J."/>
            <person name="Kumar S."/>
            <person name="Kwok R."/>
            <person name="Lander E."/>
            <person name="Langley C.H."/>
            <person name="Lapoint R."/>
            <person name="Lazzaro B.P."/>
            <person name="Lee S.J."/>
            <person name="Levesque L."/>
            <person name="Li R."/>
            <person name="Lin C.F."/>
            <person name="Lin M.F."/>
            <person name="Lindblad-Toh K."/>
            <person name="Llopart A."/>
            <person name="Long M."/>
            <person name="Low L."/>
            <person name="Lozovsky E."/>
            <person name="Lu J."/>
            <person name="Luo M."/>
            <person name="Machado C.A."/>
            <person name="Makalowski W."/>
            <person name="Marzo M."/>
            <person name="Matsuda M."/>
            <person name="Matzkin L."/>
            <person name="McAllister B."/>
            <person name="McBride C.S."/>
            <person name="McKernan B."/>
            <person name="McKernan K."/>
            <person name="Mendez-Lago M."/>
            <person name="Minx P."/>
            <person name="Mollenhauer M.U."/>
            <person name="Montooth K."/>
            <person name="Mount S.M."/>
            <person name="Mu X."/>
            <person name="Myers E."/>
            <person name="Negre B."/>
            <person name="Newfeld S."/>
            <person name="Nielsen R."/>
            <person name="Noor M.A."/>
            <person name="O'Grady P."/>
            <person name="Pachter L."/>
            <person name="Papaceit M."/>
            <person name="Parisi M.J."/>
            <person name="Parisi M."/>
            <person name="Parts L."/>
            <person name="Pedersen J.S."/>
            <person name="Pesole G."/>
            <person name="Phillippy A.M."/>
            <person name="Ponting C.P."/>
            <person name="Pop M."/>
            <person name="Porcelli D."/>
            <person name="Powell J.R."/>
            <person name="Prohaska S."/>
            <person name="Pruitt K."/>
            <person name="Puig M."/>
            <person name="Quesneville H."/>
            <person name="Ram K.R."/>
            <person name="Rand D."/>
            <person name="Rasmussen M.D."/>
            <person name="Reed L.K."/>
            <person name="Reenan R."/>
            <person name="Reily A."/>
            <person name="Remington K.A."/>
            <person name="Rieger T.T."/>
            <person name="Ritchie M.G."/>
            <person name="Robin C."/>
            <person name="Rogers Y.H."/>
            <person name="Rohde C."/>
            <person name="Rozas J."/>
            <person name="Rubenfield M.J."/>
            <person name="Ruiz A."/>
            <person name="Russo S."/>
            <person name="Salzberg S.L."/>
            <person name="Sanchez-Gracia A."/>
            <person name="Saranga D.J."/>
            <person name="Sato H."/>
            <person name="Schaeffer S.W."/>
            <person name="Schatz M.C."/>
            <person name="Schlenke T."/>
            <person name="Schwartz R."/>
            <person name="Segarra C."/>
            <person name="Singh R.S."/>
            <person name="Sirot L."/>
            <person name="Sirota M."/>
            <person name="Sisneros N.B."/>
            <person name="Smith C.D."/>
            <person name="Smith T.F."/>
            <person name="Spieth J."/>
            <person name="Stage D.E."/>
            <person name="Stark A."/>
            <person name="Stephan W."/>
            <person name="Strausberg R.L."/>
            <person name="Strempel S."/>
            <person name="Sturgill D."/>
            <person name="Sutton G."/>
            <person name="Sutton G.G."/>
            <person name="Tao W."/>
            <person name="Teichmann S."/>
            <person name="Tobari Y.N."/>
            <person name="Tomimura Y."/>
            <person name="Tsolas J.M."/>
            <person name="Valente V.L."/>
            <person name="Venter E."/>
            <person name="Venter J.C."/>
            <person name="Vicario S."/>
            <person name="Vieira F.G."/>
            <person name="Vilella A.J."/>
            <person name="Villasante A."/>
            <person name="Walenz B."/>
            <person name="Wang J."/>
            <person name="Wasserman M."/>
            <person name="Watts T."/>
            <person name="Wilson D."/>
            <person name="Wilson R.K."/>
            <person name="Wing R.A."/>
            <person name="Wolfner M.F."/>
            <person name="Wong A."/>
            <person name="Wong G.K."/>
            <person name="Wu C.I."/>
            <person name="Wu G."/>
            <person name="Yamamoto D."/>
            <person name="Yang H.P."/>
            <person name="Yang S.P."/>
            <person name="Yorke J.A."/>
            <person name="Yoshida K."/>
            <person name="Zdobnov E."/>
            <person name="Zhang P."/>
            <person name="Zhang Y."/>
            <person name="Zimin A.V."/>
            <person name="Baldwin J."/>
            <person name="Abdouelleil A."/>
            <person name="Abdulkadir J."/>
            <person name="Abebe A."/>
            <person name="Abera B."/>
            <person name="Abreu J."/>
            <person name="Acer S.C."/>
            <person name="Aftuck L."/>
            <person name="Alexander A."/>
            <person name="An P."/>
            <person name="Anderson E."/>
            <person name="Anderson S."/>
            <person name="Arachi H."/>
            <person name="Azer M."/>
            <person name="Bachantsang P."/>
            <person name="Barry A."/>
            <person name="Bayul T."/>
            <person name="Berlin A."/>
            <person name="Bessette D."/>
            <person name="Bloom T."/>
            <person name="Blye J."/>
            <person name="Boguslavskiy L."/>
            <person name="Bonnet C."/>
            <person name="Boukhgalter B."/>
            <person name="Bourzgui I."/>
            <person name="Brown A."/>
            <person name="Cahill P."/>
            <person name="Channer S."/>
            <person name="Cheshatsang Y."/>
            <person name="Chuda L."/>
            <person name="Citroen M."/>
            <person name="Collymore A."/>
            <person name="Cooke P."/>
            <person name="Costello M."/>
            <person name="D'Aco K."/>
            <person name="Daza R."/>
            <person name="De Haan G."/>
            <person name="DeGray S."/>
            <person name="DeMaso C."/>
            <person name="Dhargay N."/>
            <person name="Dooley K."/>
            <person name="Dooley E."/>
            <person name="Doricent M."/>
            <person name="Dorje P."/>
            <person name="Dorjee K."/>
            <person name="Dupes A."/>
            <person name="Elong R."/>
            <person name="Falk J."/>
            <person name="Farina A."/>
            <person name="Faro S."/>
            <person name="Ferguson D."/>
            <person name="Fisher S."/>
            <person name="Foley C.D."/>
            <person name="Franke A."/>
            <person name="Friedrich D."/>
            <person name="Gadbois L."/>
            <person name="Gearin G."/>
            <person name="Gearin C.R."/>
            <person name="Giannoukos G."/>
            <person name="Goode T."/>
            <person name="Graham J."/>
            <person name="Grandbois E."/>
            <person name="Grewal S."/>
            <person name="Gyaltsen K."/>
            <person name="Hafez N."/>
            <person name="Hagos B."/>
            <person name="Hall J."/>
            <person name="Henson C."/>
            <person name="Hollinger A."/>
            <person name="Honan T."/>
            <person name="Huard M.D."/>
            <person name="Hughes L."/>
            <person name="Hurhula B."/>
            <person name="Husby M.E."/>
            <person name="Kamat A."/>
            <person name="Kanga B."/>
            <person name="Kashin S."/>
            <person name="Khazanovich D."/>
            <person name="Kisner P."/>
            <person name="Lance K."/>
            <person name="Lara M."/>
            <person name="Lee W."/>
            <person name="Lennon N."/>
            <person name="Letendre F."/>
            <person name="LeVine R."/>
            <person name="Lipovsky A."/>
            <person name="Liu X."/>
            <person name="Liu J."/>
            <person name="Liu S."/>
            <person name="Lokyitsang T."/>
            <person name="Lokyitsang Y."/>
            <person name="Lubonja R."/>
            <person name="Lui A."/>
            <person name="MacDonald P."/>
            <person name="Magnisalis V."/>
            <person name="Maru K."/>
            <person name="Matthews C."/>
            <person name="McCusker W."/>
            <person name="McDonough S."/>
            <person name="Mehta T."/>
            <person name="Meldrim J."/>
            <person name="Meneus L."/>
            <person name="Mihai O."/>
            <person name="Mihalev A."/>
            <person name="Mihova T."/>
            <person name="Mittelman R."/>
            <person name="Mlenga V."/>
            <person name="Montmayeur A."/>
            <person name="Mulrain L."/>
            <person name="Navidi A."/>
            <person name="Naylor J."/>
            <person name="Negash T."/>
            <person name="Nguyen T."/>
            <person name="Nguyen N."/>
            <person name="Nicol R."/>
            <person name="Norbu C."/>
            <person name="Norbu N."/>
            <person name="Novod N."/>
            <person name="O'Neill B."/>
            <person name="Osman S."/>
            <person name="Markiewicz E."/>
            <person name="Oyono O.L."/>
            <person name="Patti C."/>
            <person name="Phunkhang P."/>
            <person name="Pierre F."/>
            <person name="Priest M."/>
            <person name="Raghuraman S."/>
            <person name="Rege F."/>
            <person name="Reyes R."/>
            <person name="Rise C."/>
            <person name="Rogov P."/>
            <person name="Ross K."/>
            <person name="Ryan E."/>
            <person name="Settipalli S."/>
            <person name="Shea T."/>
            <person name="Sherpa N."/>
            <person name="Shi L."/>
            <person name="Shih D."/>
            <person name="Sparrow T."/>
            <person name="Spaulding J."/>
            <person name="Stalker J."/>
            <person name="Stange-Thomann N."/>
            <person name="Stavropoulos S."/>
            <person name="Stone C."/>
            <person name="Strader C."/>
            <person name="Tesfaye S."/>
            <person name="Thomson T."/>
            <person name="Thoulutsang Y."/>
            <person name="Thoulutsang D."/>
            <person name="Topham K."/>
            <person name="Topping I."/>
            <person name="Tsamla T."/>
            <person name="Vassiliev H."/>
            <person name="Vo A."/>
            <person name="Wangchuk T."/>
            <person name="Wangdi T."/>
            <person name="Weiand M."/>
            <person name="Wilkinson J."/>
            <person name="Wilson A."/>
            <person name="Yadav S."/>
            <person name="Young G."/>
            <person name="Yu Q."/>
            <person name="Zembek L."/>
            <person name="Zhong D."/>
            <person name="Zimmer A."/>
            <person name="Zwirko Z."/>
            <person name="Jaffe D.B."/>
            <person name="Alvarez P."/>
            <person name="Brockman W."/>
            <person name="Butler J."/>
            <person name="Chin C."/>
            <person name="Gnerre S."/>
            <person name="Grabherr M."/>
            <person name="Kleber M."/>
            <person name="Mauceli E."/>
            <person name="MacCallum I."/>
        </authorList>
    </citation>
    <scope>NUCLEOTIDE SEQUENCE [LARGE SCALE GENOMIC DNA]</scope>
    <source>
        <strain evidence="3 4">TSC#14021-0224.01</strain>
    </source>
</reference>
<feature type="chain" id="PRO_5002795734" evidence="2">
    <location>
        <begin position="23"/>
        <end position="213"/>
    </location>
</feature>
<dbReference type="AlphaFoldDB" id="B3NYM9"/>
<dbReference type="PANTHER" id="PTHR21879">
    <property type="entry name" value="FI03362P-RELATED-RELATED"/>
    <property type="match status" value="1"/>
</dbReference>
<protein>
    <submittedName>
        <fullName evidence="3">GG13203</fullName>
    </submittedName>
</protein>
<dbReference type="PhylomeDB" id="B3NYM9"/>